<proteinExistence type="predicted"/>
<sequence length="219" mass="22849">MLAHTLLFVSFLASAVRGVATDRPAYKNPNDAGGRLLDWASGDLGEPLNVIISGQSSKAVLTDVGFLTFVQSIGFSTECLGQHGGGYQQADLGDGQGRFNQTNIYREDFGDTALGTCLETLNGGNHIRMWRQAGTGALFLAASQEMNLANHHDIVPNGYDIGRDKFVASAVAGSSVGNGVKYKAVAENLTGLLKPGADGVNHGIATDGVVVLLTVTIVA</sequence>
<reference evidence="2 3" key="1">
    <citation type="journal article" date="2016" name="Mol. Biol. Evol.">
        <title>Comparative Genomics of Early-Diverging Mushroom-Forming Fungi Provides Insights into the Origins of Lignocellulose Decay Capabilities.</title>
        <authorList>
            <person name="Nagy L.G."/>
            <person name="Riley R."/>
            <person name="Tritt A."/>
            <person name="Adam C."/>
            <person name="Daum C."/>
            <person name="Floudas D."/>
            <person name="Sun H."/>
            <person name="Yadav J.S."/>
            <person name="Pangilinan J."/>
            <person name="Larsson K.H."/>
            <person name="Matsuura K."/>
            <person name="Barry K."/>
            <person name="Labutti K."/>
            <person name="Kuo R."/>
            <person name="Ohm R.A."/>
            <person name="Bhattacharya S.S."/>
            <person name="Shirouzu T."/>
            <person name="Yoshinaga Y."/>
            <person name="Martin F.M."/>
            <person name="Grigoriev I.V."/>
            <person name="Hibbett D.S."/>
        </authorList>
    </citation>
    <scope>NUCLEOTIDE SEQUENCE [LARGE SCALE GENOMIC DNA]</scope>
    <source>
        <strain evidence="2 3">HHB12029</strain>
    </source>
</reference>
<dbReference type="AlphaFoldDB" id="A0A165P2S1"/>
<dbReference type="Proteomes" id="UP000077266">
    <property type="component" value="Unassembled WGS sequence"/>
</dbReference>
<accession>A0A165P2S1</accession>
<name>A0A165P2S1_EXIGL</name>
<dbReference type="EMBL" id="KV425893">
    <property type="protein sequence ID" value="KZW01561.1"/>
    <property type="molecule type" value="Genomic_DNA"/>
</dbReference>
<dbReference type="STRING" id="1314781.A0A165P2S1"/>
<evidence type="ECO:0000313" key="2">
    <source>
        <dbReference type="EMBL" id="KZW01561.1"/>
    </source>
</evidence>
<feature type="signal peptide" evidence="1">
    <location>
        <begin position="1"/>
        <end position="18"/>
    </location>
</feature>
<evidence type="ECO:0000256" key="1">
    <source>
        <dbReference type="SAM" id="SignalP"/>
    </source>
</evidence>
<gene>
    <name evidence="2" type="ORF">EXIGLDRAFT_638326</name>
</gene>
<keyword evidence="3" id="KW-1185">Reference proteome</keyword>
<organism evidence="2 3">
    <name type="scientific">Exidia glandulosa HHB12029</name>
    <dbReference type="NCBI Taxonomy" id="1314781"/>
    <lineage>
        <taxon>Eukaryota</taxon>
        <taxon>Fungi</taxon>
        <taxon>Dikarya</taxon>
        <taxon>Basidiomycota</taxon>
        <taxon>Agaricomycotina</taxon>
        <taxon>Agaricomycetes</taxon>
        <taxon>Auriculariales</taxon>
        <taxon>Exidiaceae</taxon>
        <taxon>Exidia</taxon>
    </lineage>
</organism>
<keyword evidence="1" id="KW-0732">Signal</keyword>
<feature type="chain" id="PRO_5007863629" evidence="1">
    <location>
        <begin position="19"/>
        <end position="219"/>
    </location>
</feature>
<dbReference type="OrthoDB" id="2310204at2759"/>
<protein>
    <submittedName>
        <fullName evidence="2">Uncharacterized protein</fullName>
    </submittedName>
</protein>
<dbReference type="InParanoid" id="A0A165P2S1"/>
<evidence type="ECO:0000313" key="3">
    <source>
        <dbReference type="Proteomes" id="UP000077266"/>
    </source>
</evidence>